<reference evidence="18 19" key="1">
    <citation type="journal article" date="2023" name="Microbiol. Spectr.">
        <title>Symbiosis of Carpenter Bees with Uncharacterized Lactic Acid Bacteria Showing NAD Auxotrophy.</title>
        <authorList>
            <person name="Kawasaki S."/>
            <person name="Ozawa K."/>
            <person name="Mori T."/>
            <person name="Yamamoto A."/>
            <person name="Ito M."/>
            <person name="Ohkuma M."/>
            <person name="Sakamoto M."/>
            <person name="Matsutani M."/>
        </authorList>
    </citation>
    <scope>NUCLEOTIDE SEQUENCE [LARGE SCALE GENOMIC DNA]</scope>
    <source>
        <strain evidence="18 19">KimC2</strain>
    </source>
</reference>
<dbReference type="SUPFAM" id="SSF56176">
    <property type="entry name" value="FAD-binding/transporter-associated domain-like"/>
    <property type="match status" value="1"/>
</dbReference>
<name>A0AAU9D5G8_9LACO</name>
<keyword evidence="8 16" id="KW-0274">FAD</keyword>
<dbReference type="GO" id="GO:0071555">
    <property type="term" value="P:cell wall organization"/>
    <property type="evidence" value="ECO:0007669"/>
    <property type="project" value="UniProtKB-KW"/>
</dbReference>
<evidence type="ECO:0000256" key="3">
    <source>
        <dbReference type="ARBA" id="ARBA00004496"/>
    </source>
</evidence>
<dbReference type="PROSITE" id="PS51387">
    <property type="entry name" value="FAD_PCMH"/>
    <property type="match status" value="1"/>
</dbReference>
<accession>A0AAU9D5G8</accession>
<dbReference type="InterPro" id="IPR003170">
    <property type="entry name" value="MurB"/>
</dbReference>
<evidence type="ECO:0000256" key="15">
    <source>
        <dbReference type="ARBA" id="ARBA00048914"/>
    </source>
</evidence>
<dbReference type="InterPro" id="IPR036318">
    <property type="entry name" value="FAD-bd_PCMH-like_sf"/>
</dbReference>
<comment type="catalytic activity">
    <reaction evidence="15 16">
        <text>UDP-N-acetyl-alpha-D-muramate + NADP(+) = UDP-N-acetyl-3-O-(1-carboxyvinyl)-alpha-D-glucosamine + NADPH + H(+)</text>
        <dbReference type="Rhea" id="RHEA:12248"/>
        <dbReference type="ChEBI" id="CHEBI:15378"/>
        <dbReference type="ChEBI" id="CHEBI:57783"/>
        <dbReference type="ChEBI" id="CHEBI:58349"/>
        <dbReference type="ChEBI" id="CHEBI:68483"/>
        <dbReference type="ChEBI" id="CHEBI:70757"/>
        <dbReference type="EC" id="1.3.1.98"/>
    </reaction>
</comment>
<comment type="function">
    <text evidence="2 16">Cell wall formation.</text>
</comment>
<dbReference type="EC" id="1.3.1.98" evidence="16"/>
<keyword evidence="9 16" id="KW-0521">NADP</keyword>
<evidence type="ECO:0000256" key="16">
    <source>
        <dbReference type="HAMAP-Rule" id="MF_00037"/>
    </source>
</evidence>
<keyword evidence="14 16" id="KW-0961">Cell wall biogenesis/degradation</keyword>
<evidence type="ECO:0000256" key="2">
    <source>
        <dbReference type="ARBA" id="ARBA00003921"/>
    </source>
</evidence>
<dbReference type="InterPro" id="IPR016166">
    <property type="entry name" value="FAD-bd_PCMH"/>
</dbReference>
<gene>
    <name evidence="16 18" type="primary">murB</name>
    <name evidence="18" type="ORF">KIMC2_12120</name>
</gene>
<feature type="active site" evidence="16">
    <location>
        <position position="304"/>
    </location>
</feature>
<evidence type="ECO:0000256" key="10">
    <source>
        <dbReference type="ARBA" id="ARBA00022960"/>
    </source>
</evidence>
<dbReference type="GO" id="GO:0051301">
    <property type="term" value="P:cell division"/>
    <property type="evidence" value="ECO:0007669"/>
    <property type="project" value="UniProtKB-KW"/>
</dbReference>
<protein>
    <recommendedName>
        <fullName evidence="16">UDP-N-acetylenolpyruvoylglucosamine reductase</fullName>
        <ecNumber evidence="16">1.3.1.98</ecNumber>
    </recommendedName>
    <alternativeName>
        <fullName evidence="16">UDP-N-acetylmuramate dehydrogenase</fullName>
    </alternativeName>
</protein>
<dbReference type="GO" id="GO:0008762">
    <property type="term" value="F:UDP-N-acetylmuramate dehydrogenase activity"/>
    <property type="evidence" value="ECO:0007669"/>
    <property type="project" value="UniProtKB-UniRule"/>
</dbReference>
<keyword evidence="11 16" id="KW-0573">Peptidoglycan synthesis</keyword>
<comment type="similarity">
    <text evidence="16">Belongs to the MurB family.</text>
</comment>
<evidence type="ECO:0000256" key="12">
    <source>
        <dbReference type="ARBA" id="ARBA00023002"/>
    </source>
</evidence>
<dbReference type="GO" id="GO:0071949">
    <property type="term" value="F:FAD binding"/>
    <property type="evidence" value="ECO:0007669"/>
    <property type="project" value="InterPro"/>
</dbReference>
<comment type="pathway">
    <text evidence="4 16">Cell wall biogenesis; peptidoglycan biosynthesis.</text>
</comment>
<keyword evidence="10 16" id="KW-0133">Cell shape</keyword>
<dbReference type="NCBIfam" id="NF010480">
    <property type="entry name" value="PRK13905.1"/>
    <property type="match status" value="1"/>
</dbReference>
<comment type="cofactor">
    <cofactor evidence="1 16">
        <name>FAD</name>
        <dbReference type="ChEBI" id="CHEBI:57692"/>
    </cofactor>
</comment>
<evidence type="ECO:0000256" key="7">
    <source>
        <dbReference type="ARBA" id="ARBA00022630"/>
    </source>
</evidence>
<dbReference type="InterPro" id="IPR011601">
    <property type="entry name" value="MurB_C"/>
</dbReference>
<dbReference type="InterPro" id="IPR036635">
    <property type="entry name" value="MurB_C_sf"/>
</dbReference>
<dbReference type="SUPFAM" id="SSF56194">
    <property type="entry name" value="Uridine diphospho-N-Acetylenolpyruvylglucosamine reductase, MurB, C-terminal domain"/>
    <property type="match status" value="1"/>
</dbReference>
<evidence type="ECO:0000256" key="11">
    <source>
        <dbReference type="ARBA" id="ARBA00022984"/>
    </source>
</evidence>
<dbReference type="GO" id="GO:0008360">
    <property type="term" value="P:regulation of cell shape"/>
    <property type="evidence" value="ECO:0007669"/>
    <property type="project" value="UniProtKB-KW"/>
</dbReference>
<evidence type="ECO:0000256" key="4">
    <source>
        <dbReference type="ARBA" id="ARBA00004752"/>
    </source>
</evidence>
<dbReference type="EMBL" id="AP026801">
    <property type="protein sequence ID" value="BDR56650.1"/>
    <property type="molecule type" value="Genomic_DNA"/>
</dbReference>
<keyword evidence="6 16" id="KW-0132">Cell division</keyword>
<dbReference type="Proteomes" id="UP001321804">
    <property type="component" value="Chromosome"/>
</dbReference>
<evidence type="ECO:0000256" key="1">
    <source>
        <dbReference type="ARBA" id="ARBA00001974"/>
    </source>
</evidence>
<evidence type="ECO:0000256" key="9">
    <source>
        <dbReference type="ARBA" id="ARBA00022857"/>
    </source>
</evidence>
<keyword evidence="7 16" id="KW-0285">Flavoprotein</keyword>
<keyword evidence="5 16" id="KW-0963">Cytoplasm</keyword>
<evidence type="ECO:0000256" key="5">
    <source>
        <dbReference type="ARBA" id="ARBA00022490"/>
    </source>
</evidence>
<dbReference type="InterPro" id="IPR016167">
    <property type="entry name" value="FAD-bd_PCMH_sub1"/>
</dbReference>
<keyword evidence="19" id="KW-1185">Reference proteome</keyword>
<dbReference type="InterPro" id="IPR016169">
    <property type="entry name" value="FAD-bd_PCMH_sub2"/>
</dbReference>
<dbReference type="AlphaFoldDB" id="A0AAU9D5G8"/>
<dbReference type="GO" id="GO:0005829">
    <property type="term" value="C:cytosol"/>
    <property type="evidence" value="ECO:0007669"/>
    <property type="project" value="TreeGrafter"/>
</dbReference>
<dbReference type="NCBIfam" id="TIGR00179">
    <property type="entry name" value="murB"/>
    <property type="match status" value="1"/>
</dbReference>
<evidence type="ECO:0000256" key="8">
    <source>
        <dbReference type="ARBA" id="ARBA00022827"/>
    </source>
</evidence>
<feature type="active site" description="Proton donor" evidence="16">
    <location>
        <position position="234"/>
    </location>
</feature>
<dbReference type="Gene3D" id="3.30.43.10">
    <property type="entry name" value="Uridine Diphospho-n-acetylenolpyruvylglucosamine Reductase, domain 2"/>
    <property type="match status" value="1"/>
</dbReference>
<feature type="active site" evidence="16">
    <location>
        <position position="184"/>
    </location>
</feature>
<evidence type="ECO:0000256" key="13">
    <source>
        <dbReference type="ARBA" id="ARBA00023306"/>
    </source>
</evidence>
<dbReference type="PANTHER" id="PTHR21071:SF4">
    <property type="entry name" value="UDP-N-ACETYLENOLPYRUVOYLGLUCOSAMINE REDUCTASE"/>
    <property type="match status" value="1"/>
</dbReference>
<dbReference type="KEGG" id="xak:KIMC2_12120"/>
<evidence type="ECO:0000313" key="18">
    <source>
        <dbReference type="EMBL" id="BDR56650.1"/>
    </source>
</evidence>
<evidence type="ECO:0000259" key="17">
    <source>
        <dbReference type="PROSITE" id="PS51387"/>
    </source>
</evidence>
<feature type="domain" description="FAD-binding PCMH-type" evidence="17">
    <location>
        <begin position="40"/>
        <end position="205"/>
    </location>
</feature>
<dbReference type="Pfam" id="PF01565">
    <property type="entry name" value="FAD_binding_4"/>
    <property type="match status" value="1"/>
</dbReference>
<comment type="subcellular location">
    <subcellularLocation>
        <location evidence="3 16">Cytoplasm</location>
    </subcellularLocation>
</comment>
<dbReference type="HAMAP" id="MF_00037">
    <property type="entry name" value="MurB"/>
    <property type="match status" value="1"/>
</dbReference>
<dbReference type="Gene3D" id="3.30.465.10">
    <property type="match status" value="1"/>
</dbReference>
<dbReference type="Pfam" id="PF02873">
    <property type="entry name" value="MurB_C"/>
    <property type="match status" value="1"/>
</dbReference>
<keyword evidence="13 16" id="KW-0131">Cell cycle</keyword>
<proteinExistence type="inferred from homology"/>
<evidence type="ECO:0000256" key="14">
    <source>
        <dbReference type="ARBA" id="ARBA00023316"/>
    </source>
</evidence>
<sequence length="314" mass="34496">MMIVNILNTGCLVEKNNKFVVESKVPIKYDVLMSNYTYTLTGGPAQYLAEPKTFAEISYLVKRSIEFEIPYLILGNASNVIVSDQGLKGLVIITTHFSEIKNNGLKLIVDAGAKLKDIADKAAEESLTGFEFACGIPGTLGGAIFMNAGAYGGEMTDIVKEITALDAKGNIKQYSHDEFSFSYRHSLAQDQNLVILQAVISLQVGSRQEIITKMKELNDRRAARQPLELPSCGSVFRRPPGHFVGPMIQEAGLQGKQIGGAQVSKKHAGFIVNIDHATATDYINLIHLIQETVFQKFGIHLKPEVRFLGFDEQS</sequence>
<dbReference type="GO" id="GO:0009252">
    <property type="term" value="P:peptidoglycan biosynthetic process"/>
    <property type="evidence" value="ECO:0007669"/>
    <property type="project" value="UniProtKB-UniRule"/>
</dbReference>
<keyword evidence="12 16" id="KW-0560">Oxidoreductase</keyword>
<organism evidence="18 19">
    <name type="scientific">Xylocopilactobacillus apis</name>
    <dbReference type="NCBI Taxonomy" id="2932183"/>
    <lineage>
        <taxon>Bacteria</taxon>
        <taxon>Bacillati</taxon>
        <taxon>Bacillota</taxon>
        <taxon>Bacilli</taxon>
        <taxon>Lactobacillales</taxon>
        <taxon>Lactobacillaceae</taxon>
        <taxon>Xylocopilactobacillus</taxon>
    </lineage>
</organism>
<evidence type="ECO:0000256" key="6">
    <source>
        <dbReference type="ARBA" id="ARBA00022618"/>
    </source>
</evidence>
<dbReference type="InterPro" id="IPR006094">
    <property type="entry name" value="Oxid_FAD_bind_N"/>
</dbReference>
<dbReference type="Gene3D" id="3.90.78.10">
    <property type="entry name" value="UDP-N-acetylenolpyruvoylglucosamine reductase, C-terminal domain"/>
    <property type="match status" value="1"/>
</dbReference>
<evidence type="ECO:0000313" key="19">
    <source>
        <dbReference type="Proteomes" id="UP001321804"/>
    </source>
</evidence>
<dbReference type="PANTHER" id="PTHR21071">
    <property type="entry name" value="UDP-N-ACETYLENOLPYRUVOYLGLUCOSAMINE REDUCTASE"/>
    <property type="match status" value="1"/>
</dbReference>